<feature type="transmembrane region" description="Helical" evidence="6">
    <location>
        <begin position="395"/>
        <end position="414"/>
    </location>
</feature>
<dbReference type="AlphaFoldDB" id="A0A4R1F5I9"/>
<comment type="subcellular location">
    <subcellularLocation>
        <location evidence="1">Membrane</location>
        <topology evidence="1">Multi-pass membrane protein</topology>
    </subcellularLocation>
</comment>
<proteinExistence type="predicted"/>
<evidence type="ECO:0000313" key="7">
    <source>
        <dbReference type="EMBL" id="TCJ87048.1"/>
    </source>
</evidence>
<organism evidence="7 8">
    <name type="scientific">Cocleimonas flava</name>
    <dbReference type="NCBI Taxonomy" id="634765"/>
    <lineage>
        <taxon>Bacteria</taxon>
        <taxon>Pseudomonadati</taxon>
        <taxon>Pseudomonadota</taxon>
        <taxon>Gammaproteobacteria</taxon>
        <taxon>Thiotrichales</taxon>
        <taxon>Thiotrichaceae</taxon>
        <taxon>Cocleimonas</taxon>
    </lineage>
</organism>
<evidence type="ECO:0000256" key="3">
    <source>
        <dbReference type="ARBA" id="ARBA00022692"/>
    </source>
</evidence>
<evidence type="ECO:0000256" key="6">
    <source>
        <dbReference type="SAM" id="Phobius"/>
    </source>
</evidence>
<feature type="transmembrane region" description="Helical" evidence="6">
    <location>
        <begin position="50"/>
        <end position="67"/>
    </location>
</feature>
<dbReference type="Proteomes" id="UP000294887">
    <property type="component" value="Unassembled WGS sequence"/>
</dbReference>
<accession>A0A4R1F5I9</accession>
<keyword evidence="4 6" id="KW-1133">Transmembrane helix</keyword>
<feature type="transmembrane region" description="Helical" evidence="6">
    <location>
        <begin position="15"/>
        <end position="38"/>
    </location>
</feature>
<name>A0A4R1F5I9_9GAMM</name>
<feature type="transmembrane region" description="Helical" evidence="6">
    <location>
        <begin position="105"/>
        <end position="126"/>
    </location>
</feature>
<dbReference type="PANTHER" id="PTHR12778:SF10">
    <property type="entry name" value="MAJOR FACILITATOR SUPERFAMILY DOMAIN-CONTAINING PROTEIN 3"/>
    <property type="match status" value="1"/>
</dbReference>
<gene>
    <name evidence="7" type="ORF">EV695_1549</name>
</gene>
<dbReference type="GO" id="GO:0022857">
    <property type="term" value="F:transmembrane transporter activity"/>
    <property type="evidence" value="ECO:0007669"/>
    <property type="project" value="InterPro"/>
</dbReference>
<dbReference type="GO" id="GO:0016020">
    <property type="term" value="C:membrane"/>
    <property type="evidence" value="ECO:0007669"/>
    <property type="project" value="UniProtKB-SubCell"/>
</dbReference>
<sequence length="434" mass="48935">MPTPLKPTESTLRPWYWIPTLYFTEGLPYFAIVVLSTFMYKSFGLSNSEIAFYTAWFYLPWVIKPLWSPFVDIYRTKRFWVISMQLLLGAGLAGIALTLPLENYLLYSLVIFWLLAFSSATHDIAADGFYMQVLDKGQQAFFVGIRSTFYRIAMITGQGLIVILAGKLENIYDVKTAWQITMALLACILVGVSIYHAFVLPKENKQPRQISSESPFTSYLLVFKGFFQKQHVVVFIAFILLYRLGEAQLGKVASLFMLDDRSAGGLGLSTEAVGFIYGTVGVSALVIGGILGGILVSRHGLKAWIWWMALAINLPDLAYIYLAYVQPENSIVIHILVAIEQFGYGFGFTAFMMYLIYIAEGSFKTAHYAIATGFMAMGMMIPGMFSGWIQEQLGYPHFFIWVMIATIPSFYVISRLPLDKDFAKSRVNTKARQD</sequence>
<protein>
    <submittedName>
        <fullName evidence="7">PAT family beta-lactamase induction signal transducer AmpG</fullName>
    </submittedName>
</protein>
<dbReference type="InterPro" id="IPR004752">
    <property type="entry name" value="AmpG_permease/AT-1"/>
</dbReference>
<comment type="caution">
    <text evidence="7">The sequence shown here is derived from an EMBL/GenBank/DDBJ whole genome shotgun (WGS) entry which is preliminary data.</text>
</comment>
<dbReference type="InterPro" id="IPR011701">
    <property type="entry name" value="MFS"/>
</dbReference>
<dbReference type="Pfam" id="PF07690">
    <property type="entry name" value="MFS_1"/>
    <property type="match status" value="1"/>
</dbReference>
<dbReference type="RefSeq" id="WP_131905358.1">
    <property type="nucleotide sequence ID" value="NZ_BAAAFU010000004.1"/>
</dbReference>
<feature type="transmembrane region" description="Helical" evidence="6">
    <location>
        <begin position="303"/>
        <end position="325"/>
    </location>
</feature>
<feature type="transmembrane region" description="Helical" evidence="6">
    <location>
        <begin position="331"/>
        <end position="356"/>
    </location>
</feature>
<feature type="transmembrane region" description="Helical" evidence="6">
    <location>
        <begin position="79"/>
        <end position="99"/>
    </location>
</feature>
<dbReference type="InterPro" id="IPR036259">
    <property type="entry name" value="MFS_trans_sf"/>
</dbReference>
<evidence type="ECO:0000256" key="1">
    <source>
        <dbReference type="ARBA" id="ARBA00004141"/>
    </source>
</evidence>
<evidence type="ECO:0000256" key="4">
    <source>
        <dbReference type="ARBA" id="ARBA00022989"/>
    </source>
</evidence>
<dbReference type="PANTHER" id="PTHR12778">
    <property type="entry name" value="SOLUTE CARRIER FAMILY 33 ACETYL-COA TRANSPORTER -RELATED"/>
    <property type="match status" value="1"/>
</dbReference>
<evidence type="ECO:0000313" key="8">
    <source>
        <dbReference type="Proteomes" id="UP000294887"/>
    </source>
</evidence>
<feature type="transmembrane region" description="Helical" evidence="6">
    <location>
        <begin position="219"/>
        <end position="242"/>
    </location>
</feature>
<keyword evidence="3 6" id="KW-0812">Transmembrane</keyword>
<keyword evidence="8" id="KW-1185">Reference proteome</keyword>
<evidence type="ECO:0000256" key="5">
    <source>
        <dbReference type="ARBA" id="ARBA00023136"/>
    </source>
</evidence>
<reference evidence="7 8" key="1">
    <citation type="submission" date="2019-03" db="EMBL/GenBank/DDBJ databases">
        <title>Genomic Encyclopedia of Type Strains, Phase IV (KMG-IV): sequencing the most valuable type-strain genomes for metagenomic binning, comparative biology and taxonomic classification.</title>
        <authorList>
            <person name="Goeker M."/>
        </authorList>
    </citation>
    <scope>NUCLEOTIDE SEQUENCE [LARGE SCALE GENOMIC DNA]</scope>
    <source>
        <strain evidence="7 8">DSM 24830</strain>
    </source>
</reference>
<keyword evidence="2" id="KW-0813">Transport</keyword>
<dbReference type="Gene3D" id="1.20.1250.20">
    <property type="entry name" value="MFS general substrate transporter like domains"/>
    <property type="match status" value="2"/>
</dbReference>
<dbReference type="SUPFAM" id="SSF103473">
    <property type="entry name" value="MFS general substrate transporter"/>
    <property type="match status" value="1"/>
</dbReference>
<dbReference type="EMBL" id="SMFQ01000003">
    <property type="protein sequence ID" value="TCJ87048.1"/>
    <property type="molecule type" value="Genomic_DNA"/>
</dbReference>
<feature type="transmembrane region" description="Helical" evidence="6">
    <location>
        <begin position="275"/>
        <end position="296"/>
    </location>
</feature>
<keyword evidence="5 6" id="KW-0472">Membrane</keyword>
<evidence type="ECO:0000256" key="2">
    <source>
        <dbReference type="ARBA" id="ARBA00022448"/>
    </source>
</evidence>
<dbReference type="OrthoDB" id="9787815at2"/>
<feature type="transmembrane region" description="Helical" evidence="6">
    <location>
        <begin position="368"/>
        <end position="389"/>
    </location>
</feature>
<feature type="transmembrane region" description="Helical" evidence="6">
    <location>
        <begin position="177"/>
        <end position="198"/>
    </location>
</feature>